<dbReference type="Pfam" id="PF26639">
    <property type="entry name" value="Het-6_barrel"/>
    <property type="match status" value="1"/>
</dbReference>
<dbReference type="Proteomes" id="UP000007796">
    <property type="component" value="Unassembled WGS sequence"/>
</dbReference>
<keyword evidence="2 4" id="KW-0863">Zinc-finger</keyword>
<evidence type="ECO:0000313" key="8">
    <source>
        <dbReference type="Proteomes" id="UP000007796"/>
    </source>
</evidence>
<organism evidence="8">
    <name type="scientific">Grosmannia clavigera (strain kw1407 / UAMH 11150)</name>
    <name type="common">Blue stain fungus</name>
    <name type="synonym">Graphiocladiella clavigera</name>
    <dbReference type="NCBI Taxonomy" id="655863"/>
    <lineage>
        <taxon>Eukaryota</taxon>
        <taxon>Fungi</taxon>
        <taxon>Dikarya</taxon>
        <taxon>Ascomycota</taxon>
        <taxon>Pezizomycotina</taxon>
        <taxon>Sordariomycetes</taxon>
        <taxon>Sordariomycetidae</taxon>
        <taxon>Ophiostomatales</taxon>
        <taxon>Ophiostomataceae</taxon>
        <taxon>Leptographium</taxon>
    </lineage>
</organism>
<dbReference type="AlphaFoldDB" id="F0XU83"/>
<dbReference type="PANTHER" id="PTHR24148:SF82">
    <property type="entry name" value="HETEROKARYON INCOMPATIBILITY DOMAIN-CONTAINING PROTEIN"/>
    <property type="match status" value="1"/>
</dbReference>
<dbReference type="InParanoid" id="F0XU83"/>
<feature type="region of interest" description="Disordered" evidence="5">
    <location>
        <begin position="103"/>
        <end position="123"/>
    </location>
</feature>
<dbReference type="InterPro" id="IPR010730">
    <property type="entry name" value="HET"/>
</dbReference>
<dbReference type="PANTHER" id="PTHR24148">
    <property type="entry name" value="ANKYRIN REPEAT DOMAIN-CONTAINING PROTEIN 39 HOMOLOG-RELATED"/>
    <property type="match status" value="1"/>
</dbReference>
<dbReference type="Pfam" id="PF06985">
    <property type="entry name" value="HET"/>
    <property type="match status" value="1"/>
</dbReference>
<dbReference type="SUPFAM" id="SSF57850">
    <property type="entry name" value="RING/U-box"/>
    <property type="match status" value="1"/>
</dbReference>
<reference evidence="7 8" key="1">
    <citation type="journal article" date="2011" name="Proc. Natl. Acad. Sci. U.S.A.">
        <title>Genome and transcriptome analyses of the mountain pine beetle-fungal symbiont Grosmannia clavigera, a lodgepole pine pathogen.</title>
        <authorList>
            <person name="DiGuistini S."/>
            <person name="Wang Y."/>
            <person name="Liao N.Y."/>
            <person name="Taylor G."/>
            <person name="Tanguay P."/>
            <person name="Feau N."/>
            <person name="Henrissat B."/>
            <person name="Chan S.K."/>
            <person name="Hesse-Orce U."/>
            <person name="Alamouti S.M."/>
            <person name="Tsui C.K.M."/>
            <person name="Docking R.T."/>
            <person name="Levasseur A."/>
            <person name="Haridas S."/>
            <person name="Robertson G."/>
            <person name="Birol I."/>
            <person name="Holt R.A."/>
            <person name="Marra M.A."/>
            <person name="Hamelin R.C."/>
            <person name="Hirst M."/>
            <person name="Jones S.J.M."/>
            <person name="Bohlmann J."/>
            <person name="Breuil C."/>
        </authorList>
    </citation>
    <scope>NUCLEOTIDE SEQUENCE [LARGE SCALE GENOMIC DNA]</scope>
    <source>
        <strain evidence="8">kw1407 / UAMH 11150</strain>
    </source>
</reference>
<dbReference type="Gene3D" id="3.30.60.90">
    <property type="match status" value="1"/>
</dbReference>
<dbReference type="InterPro" id="IPR052895">
    <property type="entry name" value="HetReg/Transcr_Mod"/>
</dbReference>
<dbReference type="Pfam" id="PF00569">
    <property type="entry name" value="ZZ"/>
    <property type="match status" value="1"/>
</dbReference>
<evidence type="ECO:0000259" key="6">
    <source>
        <dbReference type="PROSITE" id="PS50135"/>
    </source>
</evidence>
<evidence type="ECO:0000313" key="7">
    <source>
        <dbReference type="EMBL" id="EFW98735.1"/>
    </source>
</evidence>
<keyword evidence="3" id="KW-0862">Zinc</keyword>
<proteinExistence type="predicted"/>
<dbReference type="InterPro" id="IPR043145">
    <property type="entry name" value="Znf_ZZ_sf"/>
</dbReference>
<feature type="domain" description="ZZ-type" evidence="6">
    <location>
        <begin position="36"/>
        <end position="90"/>
    </location>
</feature>
<dbReference type="EMBL" id="GL630006">
    <property type="protein sequence ID" value="EFW98735.1"/>
    <property type="molecule type" value="Genomic_DNA"/>
</dbReference>
<name>F0XU83_GROCL</name>
<gene>
    <name evidence="7" type="ORF">CMQ_4587</name>
</gene>
<dbReference type="eggNOG" id="ENOG502RV45">
    <property type="taxonomic scope" value="Eukaryota"/>
</dbReference>
<evidence type="ECO:0000256" key="1">
    <source>
        <dbReference type="ARBA" id="ARBA00022723"/>
    </source>
</evidence>
<keyword evidence="8" id="KW-1185">Reference proteome</keyword>
<dbReference type="OrthoDB" id="3477286at2759"/>
<evidence type="ECO:0000256" key="5">
    <source>
        <dbReference type="SAM" id="MobiDB-lite"/>
    </source>
</evidence>
<keyword evidence="1" id="KW-0479">Metal-binding</keyword>
<evidence type="ECO:0000256" key="2">
    <source>
        <dbReference type="ARBA" id="ARBA00022771"/>
    </source>
</evidence>
<dbReference type="CDD" id="cd02249">
    <property type="entry name" value="ZZ"/>
    <property type="match status" value="1"/>
</dbReference>
<dbReference type="InterPro" id="IPR000433">
    <property type="entry name" value="Znf_ZZ"/>
</dbReference>
<evidence type="ECO:0000256" key="3">
    <source>
        <dbReference type="ARBA" id="ARBA00022833"/>
    </source>
</evidence>
<dbReference type="SMART" id="SM00291">
    <property type="entry name" value="ZnF_ZZ"/>
    <property type="match status" value="1"/>
</dbReference>
<dbReference type="HOGENOM" id="CLU_004184_7_2_1"/>
<dbReference type="STRING" id="655863.F0XU83"/>
<protein>
    <submittedName>
        <fullName evidence="7">Heterokaryon incompatibility protein</fullName>
    </submittedName>
</protein>
<accession>F0XU83</accession>
<evidence type="ECO:0000256" key="4">
    <source>
        <dbReference type="PROSITE-ProRule" id="PRU00228"/>
    </source>
</evidence>
<dbReference type="RefSeq" id="XP_014168218.1">
    <property type="nucleotide sequence ID" value="XM_014312743.1"/>
</dbReference>
<dbReference type="GO" id="GO:0008270">
    <property type="term" value="F:zinc ion binding"/>
    <property type="evidence" value="ECO:0007669"/>
    <property type="project" value="UniProtKB-KW"/>
</dbReference>
<dbReference type="PROSITE" id="PS50135">
    <property type="entry name" value="ZF_ZZ_2"/>
    <property type="match status" value="1"/>
</dbReference>
<dbReference type="GeneID" id="25977814"/>
<sequence>MSQLGDPTDFDYEAINYMFRRGPPRSFLDRFSPPANTRWICDGCKKEALQSDTRFRCLSCDDFDFCQSCHETAFETHPPHEFAVTDGSMTAREMDKYLLPYPDADSSSRAAPDETKQPTLYPYRPLDTSQHEIRLLALLPGAAEDEIACRMAHAPLFAKLSYEALSYTWGDQTAPVLIRIDGVSLAVGQSLAGALRALRQTDATRYLWVDAVCINQRDDVEKSREVQRMRHVYVQATGVVIWLGEASQDDAFSSDDAMALANNQTLGTFICGTDTHWAALDRLVRRPWWSRVWCLQEAAAAARPPLVLCGRQTASWIGLHDACRKLPDYWKRTRTTAGEEYALASADLTFQRHSSIRNQYINGEHFRLLYLLYMTLAWEATDPRDKVFAVVGLCRSEDRDALPPDYSLNVREVYLRTARHLMTTSLNLLSLNTGSPRLYPSAGAGCQRLPSWVPDWSLGASRPPPLWREGCYAASNVAPHTRYWPALMPGDDPDVVRLVGSLIGRVQHVGDVIVADATSWAAPAWTGFYETIRSVETFFRQCVTADGPDIDLDRLLYRTRFDWIWRTLIADREYPQLSWSWPASADFAAAYHYHRERAWGRDTGSTEENTYHRRAYPVLAKHTLNERRVFLTRDGLFGVCAKNVEPGDVVVILAGGDMPYILRPTPAASEPDKEAYLFVSDAFAYGAMDGQVFRLHPNTEFPIA</sequence>